<dbReference type="EMBL" id="CAMPGE010002603">
    <property type="protein sequence ID" value="CAI2361412.1"/>
    <property type="molecule type" value="Genomic_DNA"/>
</dbReference>
<dbReference type="AlphaFoldDB" id="A0AAD1X7A6"/>
<dbReference type="Proteomes" id="UP001295684">
    <property type="component" value="Unassembled WGS sequence"/>
</dbReference>
<sequence length="364" mass="42639">MKLREERKEQDGRAVVKDLEMKLPPKKPMHLNQLKNTNFLKMYNSKNPIHETDRENKLSVSCNIDLKSKLKISKNPFFSRENIEKDIFPKLGYQRLFELGQISESEMMKKIKESQIKKIKDKLSKYRKNSTKNKATYDQITKSIKNKKFKKISYLLKNCKRSINKHNNISKRKIAGKNRYKYSTSKDRTRMNSQATTKDRLNNSQDSLPSDPKMPLSFSIERNSHVTPSFLSPNHLSIFSTPKPKRSNPKKTHPNPLKTLKKIIANTSIPKSRLKSFSLTLPLSKSPKPLPNLSISPTKTPLFPSTLHASTFDKKLHRWYKNFIREEIGYKYQRIDYIAVGRGMRKLKNKDSYLKRRENELLIL</sequence>
<protein>
    <submittedName>
        <fullName evidence="2">Uncharacterized protein</fullName>
    </submittedName>
</protein>
<evidence type="ECO:0000256" key="1">
    <source>
        <dbReference type="SAM" id="MobiDB-lite"/>
    </source>
</evidence>
<feature type="region of interest" description="Disordered" evidence="1">
    <location>
        <begin position="167"/>
        <end position="215"/>
    </location>
</feature>
<comment type="caution">
    <text evidence="2">The sequence shown here is derived from an EMBL/GenBank/DDBJ whole genome shotgun (WGS) entry which is preliminary data.</text>
</comment>
<proteinExistence type="predicted"/>
<feature type="compositionally biased region" description="Polar residues" evidence="1">
    <location>
        <begin position="191"/>
        <end position="208"/>
    </location>
</feature>
<organism evidence="2 3">
    <name type="scientific">Euplotes crassus</name>
    <dbReference type="NCBI Taxonomy" id="5936"/>
    <lineage>
        <taxon>Eukaryota</taxon>
        <taxon>Sar</taxon>
        <taxon>Alveolata</taxon>
        <taxon>Ciliophora</taxon>
        <taxon>Intramacronucleata</taxon>
        <taxon>Spirotrichea</taxon>
        <taxon>Hypotrichia</taxon>
        <taxon>Euplotida</taxon>
        <taxon>Euplotidae</taxon>
        <taxon>Moneuplotes</taxon>
    </lineage>
</organism>
<evidence type="ECO:0000313" key="2">
    <source>
        <dbReference type="EMBL" id="CAI2361412.1"/>
    </source>
</evidence>
<accession>A0AAD1X7A6</accession>
<evidence type="ECO:0000313" key="3">
    <source>
        <dbReference type="Proteomes" id="UP001295684"/>
    </source>
</evidence>
<keyword evidence="3" id="KW-1185">Reference proteome</keyword>
<name>A0AAD1X7A6_EUPCR</name>
<gene>
    <name evidence="2" type="ORF">ECRASSUSDP1_LOCUS2723</name>
</gene>
<reference evidence="2" key="1">
    <citation type="submission" date="2023-07" db="EMBL/GenBank/DDBJ databases">
        <authorList>
            <consortium name="AG Swart"/>
            <person name="Singh M."/>
            <person name="Singh A."/>
            <person name="Seah K."/>
            <person name="Emmerich C."/>
        </authorList>
    </citation>
    <scope>NUCLEOTIDE SEQUENCE</scope>
    <source>
        <strain evidence="2">DP1</strain>
    </source>
</reference>
<feature type="compositionally biased region" description="Basic residues" evidence="1">
    <location>
        <begin position="167"/>
        <end position="180"/>
    </location>
</feature>